<evidence type="ECO:0000313" key="1">
    <source>
        <dbReference type="EMBL" id="OAD80675.1"/>
    </source>
</evidence>
<dbReference type="InParanoid" id="A0A162YH91"/>
<dbReference type="Proteomes" id="UP000077315">
    <property type="component" value="Unassembled WGS sequence"/>
</dbReference>
<dbReference type="EMBL" id="KV440971">
    <property type="protein sequence ID" value="OAD80675.1"/>
    <property type="molecule type" value="Genomic_DNA"/>
</dbReference>
<dbReference type="GeneID" id="28995284"/>
<sequence>MQELPVCSGDVDENSLHPHPIVEKKDPLHCLPAVVALHPHPIVEKKDVGRHQSSIMLKDSAKPNPHKGRLTWQRERIGFKLLSVLKVYNFIASPVTAASQKIFRQLYYNIKSLSTPIVLSKYLAPLPAFLPCPVLPIFSIKLLNIHETPVADMEPKIDAALVFVVGIVDIARNPFFAQAISCFN</sequence>
<dbReference type="RefSeq" id="XP_018298715.1">
    <property type="nucleotide sequence ID" value="XM_018434378.1"/>
</dbReference>
<name>A0A162YH91_PHYB8</name>
<gene>
    <name evidence="1" type="ORF">PHYBLDRAFT_161316</name>
</gene>
<dbReference type="VEuPathDB" id="FungiDB:PHYBLDRAFT_161316"/>
<organism evidence="1 2">
    <name type="scientific">Phycomyces blakesleeanus (strain ATCC 8743b / DSM 1359 / FGSC 10004 / NBRC 33097 / NRRL 1555)</name>
    <dbReference type="NCBI Taxonomy" id="763407"/>
    <lineage>
        <taxon>Eukaryota</taxon>
        <taxon>Fungi</taxon>
        <taxon>Fungi incertae sedis</taxon>
        <taxon>Mucoromycota</taxon>
        <taxon>Mucoromycotina</taxon>
        <taxon>Mucoromycetes</taxon>
        <taxon>Mucorales</taxon>
        <taxon>Phycomycetaceae</taxon>
        <taxon>Phycomyces</taxon>
    </lineage>
</organism>
<keyword evidence="2" id="KW-1185">Reference proteome</keyword>
<dbReference type="AlphaFoldDB" id="A0A162YH91"/>
<evidence type="ECO:0000313" key="2">
    <source>
        <dbReference type="Proteomes" id="UP000077315"/>
    </source>
</evidence>
<protein>
    <submittedName>
        <fullName evidence="1">Uncharacterized protein</fullName>
    </submittedName>
</protein>
<accession>A0A162YH91</accession>
<proteinExistence type="predicted"/>
<reference evidence="2" key="1">
    <citation type="submission" date="2015-06" db="EMBL/GenBank/DDBJ databases">
        <title>Expansion of signal transduction pathways in fungi by whole-genome duplication.</title>
        <authorList>
            <consortium name="DOE Joint Genome Institute"/>
            <person name="Corrochano L.M."/>
            <person name="Kuo A."/>
            <person name="Marcet-Houben M."/>
            <person name="Polaino S."/>
            <person name="Salamov A."/>
            <person name="Villalobos J.M."/>
            <person name="Alvarez M.I."/>
            <person name="Avalos J."/>
            <person name="Benito E.P."/>
            <person name="Benoit I."/>
            <person name="Burger G."/>
            <person name="Camino L.P."/>
            <person name="Canovas D."/>
            <person name="Cerda-Olmedo E."/>
            <person name="Cheng J.-F."/>
            <person name="Dominguez A."/>
            <person name="Elias M."/>
            <person name="Eslava A.P."/>
            <person name="Glaser F."/>
            <person name="Grimwood J."/>
            <person name="Gutierrez G."/>
            <person name="Heitman J."/>
            <person name="Henrissat B."/>
            <person name="Iturriaga E.A."/>
            <person name="Lang B.F."/>
            <person name="Lavin J.L."/>
            <person name="Lee S."/>
            <person name="Li W."/>
            <person name="Lindquist E."/>
            <person name="Lopez-Garcia S."/>
            <person name="Luque E.M."/>
            <person name="Marcos A.T."/>
            <person name="Martin J."/>
            <person name="McCluskey K."/>
            <person name="Medina H.R."/>
            <person name="Miralles-Duran A."/>
            <person name="Miyazaki A."/>
            <person name="Munoz-Torres E."/>
            <person name="Oguiza J.A."/>
            <person name="Ohm R."/>
            <person name="Olmedo M."/>
            <person name="Orejas M."/>
            <person name="Ortiz-Castellanos L."/>
            <person name="Pisabarro A.G."/>
            <person name="Rodriguez-Romero J."/>
            <person name="Ruiz-Herrera J."/>
            <person name="Ruiz-Vazquez R."/>
            <person name="Sanz C."/>
            <person name="Schackwitz W."/>
            <person name="Schmutz J."/>
            <person name="Shahriari M."/>
            <person name="Shelest E."/>
            <person name="Silva-Franco F."/>
            <person name="Soanes D."/>
            <person name="Syed K."/>
            <person name="Tagua V.G."/>
            <person name="Talbot N.J."/>
            <person name="Thon M."/>
            <person name="De vries R.P."/>
            <person name="Wiebenga A."/>
            <person name="Yadav J.S."/>
            <person name="Braun E.L."/>
            <person name="Baker S."/>
            <person name="Garre V."/>
            <person name="Horwitz B."/>
            <person name="Torres-Martinez S."/>
            <person name="Idnurm A."/>
            <person name="Herrera-Estrella A."/>
            <person name="Gabaldon T."/>
            <person name="Grigoriev I.V."/>
        </authorList>
    </citation>
    <scope>NUCLEOTIDE SEQUENCE [LARGE SCALE GENOMIC DNA]</scope>
    <source>
        <strain evidence="2">NRRL 1555(-)</strain>
    </source>
</reference>